<accession>A0ABN3ZML7</accession>
<keyword evidence="2" id="KW-1185">Reference proteome</keyword>
<proteinExistence type="predicted"/>
<sequence>MSSKNIFFKKTFYTLVLVTIFFKSYSDPKTVTDDTDFNRFFVTASGGWGHLSSSPHNTGVFTTTAGYFFNKNITGEFRYLGYFASKQDTELNGNSYLGLVKYNYELFSGVRAGAGVGLGIGSSFQKNKLLGLSSSKASGLFAVPVSLSVPTGFIDNMDFLITYLYVKSFDKGEANFITTGLSYSF</sequence>
<organism evidence="1 2">
    <name type="scientific">Francisella salina</name>
    <dbReference type="NCBI Taxonomy" id="573569"/>
    <lineage>
        <taxon>Bacteria</taxon>
        <taxon>Pseudomonadati</taxon>
        <taxon>Pseudomonadota</taxon>
        <taxon>Gammaproteobacteria</taxon>
        <taxon>Thiotrichales</taxon>
        <taxon>Francisellaceae</taxon>
        <taxon>Francisella</taxon>
    </lineage>
</organism>
<gene>
    <name evidence="1" type="ordered locus">F7308_1151</name>
</gene>
<evidence type="ECO:0008006" key="3">
    <source>
        <dbReference type="Google" id="ProtNLM"/>
    </source>
</evidence>
<dbReference type="SUPFAM" id="SSF56925">
    <property type="entry name" value="OMPA-like"/>
    <property type="match status" value="1"/>
</dbReference>
<dbReference type="Proteomes" id="UP000000490">
    <property type="component" value="Chromosome"/>
</dbReference>
<dbReference type="EMBL" id="CP002872">
    <property type="protein sequence ID" value="AEI36077.1"/>
    <property type="molecule type" value="Genomic_DNA"/>
</dbReference>
<name>A0ABN3ZML7_FRAST</name>
<dbReference type="RefSeq" id="WP_013922912.1">
    <property type="nucleotide sequence ID" value="NC_015696.1"/>
</dbReference>
<dbReference type="Gene3D" id="2.40.160.20">
    <property type="match status" value="1"/>
</dbReference>
<evidence type="ECO:0000313" key="2">
    <source>
        <dbReference type="Proteomes" id="UP000000490"/>
    </source>
</evidence>
<evidence type="ECO:0000313" key="1">
    <source>
        <dbReference type="EMBL" id="AEI36077.1"/>
    </source>
</evidence>
<protein>
    <recommendedName>
        <fullName evidence="3">Outer membrane protein beta-barrel domain-containing protein</fullName>
    </recommendedName>
</protein>
<reference evidence="1" key="1">
    <citation type="submission" date="2011-05" db="EMBL/GenBank/DDBJ databases">
        <authorList>
            <person name="Kuske C.R."/>
            <person name="Challacombe J.F."/>
            <person name="Siddaramappa S."/>
            <person name="Petersen J.M."/>
            <person name="Bruce D.C."/>
        </authorList>
    </citation>
    <scope>NUCLEOTIDE SEQUENCE</scope>
    <source>
        <strain evidence="1">TX077308</strain>
    </source>
</reference>
<dbReference type="InterPro" id="IPR011250">
    <property type="entry name" value="OMP/PagP_B-barrel"/>
</dbReference>